<feature type="transmembrane region" description="Helical" evidence="7">
    <location>
        <begin position="6"/>
        <end position="29"/>
    </location>
</feature>
<keyword evidence="6 7" id="KW-0472">Membrane</keyword>
<reference evidence="8 9" key="1">
    <citation type="submission" date="2023-07" db="EMBL/GenBank/DDBJ databases">
        <title>Genomic Encyclopedia of Type Strains, Phase IV (KMG-IV): sequencing the most valuable type-strain genomes for metagenomic binning, comparative biology and taxonomic classification.</title>
        <authorList>
            <person name="Goeker M."/>
        </authorList>
    </citation>
    <scope>NUCLEOTIDE SEQUENCE [LARGE SCALE GENOMIC DNA]</scope>
    <source>
        <strain evidence="8 9">DSM 16784</strain>
    </source>
</reference>
<comment type="similarity">
    <text evidence="2">Belongs to the chromate ion transporter (CHR) (TC 2.A.51) family.</text>
</comment>
<comment type="subcellular location">
    <subcellularLocation>
        <location evidence="1">Cell membrane</location>
        <topology evidence="1">Multi-pass membrane protein</topology>
    </subcellularLocation>
</comment>
<proteinExistence type="inferred from homology"/>
<organism evidence="8 9">
    <name type="scientific">Breznakia pachnodae</name>
    <dbReference type="NCBI Taxonomy" id="265178"/>
    <lineage>
        <taxon>Bacteria</taxon>
        <taxon>Bacillati</taxon>
        <taxon>Bacillota</taxon>
        <taxon>Erysipelotrichia</taxon>
        <taxon>Erysipelotrichales</taxon>
        <taxon>Erysipelotrichaceae</taxon>
        <taxon>Breznakia</taxon>
    </lineage>
</organism>
<evidence type="ECO:0000256" key="7">
    <source>
        <dbReference type="SAM" id="Phobius"/>
    </source>
</evidence>
<dbReference type="Proteomes" id="UP001230220">
    <property type="component" value="Unassembled WGS sequence"/>
</dbReference>
<dbReference type="InterPro" id="IPR003370">
    <property type="entry name" value="Chromate_transpt"/>
</dbReference>
<evidence type="ECO:0000256" key="1">
    <source>
        <dbReference type="ARBA" id="ARBA00004651"/>
    </source>
</evidence>
<keyword evidence="9" id="KW-1185">Reference proteome</keyword>
<feature type="transmembrane region" description="Helical" evidence="7">
    <location>
        <begin position="116"/>
        <end position="138"/>
    </location>
</feature>
<dbReference type="PANTHER" id="PTHR43663">
    <property type="entry name" value="CHROMATE TRANSPORT PROTEIN-RELATED"/>
    <property type="match status" value="1"/>
</dbReference>
<keyword evidence="3" id="KW-1003">Cell membrane</keyword>
<dbReference type="RefSeq" id="WP_307404263.1">
    <property type="nucleotide sequence ID" value="NZ_JAUSUR010000001.1"/>
</dbReference>
<feature type="transmembrane region" description="Helical" evidence="7">
    <location>
        <begin position="172"/>
        <end position="188"/>
    </location>
</feature>
<name>A0ABU0DXK9_9FIRM</name>
<gene>
    <name evidence="8" type="ORF">J2S15_000011</name>
</gene>
<evidence type="ECO:0000256" key="3">
    <source>
        <dbReference type="ARBA" id="ARBA00022475"/>
    </source>
</evidence>
<protein>
    <submittedName>
        <fullName evidence="8">Chromate transporter</fullName>
    </submittedName>
</protein>
<evidence type="ECO:0000256" key="4">
    <source>
        <dbReference type="ARBA" id="ARBA00022692"/>
    </source>
</evidence>
<evidence type="ECO:0000256" key="2">
    <source>
        <dbReference type="ARBA" id="ARBA00005262"/>
    </source>
</evidence>
<feature type="transmembrane region" description="Helical" evidence="7">
    <location>
        <begin position="144"/>
        <end position="165"/>
    </location>
</feature>
<evidence type="ECO:0000313" key="9">
    <source>
        <dbReference type="Proteomes" id="UP001230220"/>
    </source>
</evidence>
<dbReference type="PANTHER" id="PTHR43663:SF1">
    <property type="entry name" value="CHROMATE TRANSPORTER"/>
    <property type="match status" value="1"/>
</dbReference>
<dbReference type="InterPro" id="IPR052518">
    <property type="entry name" value="CHR_Transporter"/>
</dbReference>
<comment type="caution">
    <text evidence="8">The sequence shown here is derived from an EMBL/GenBank/DDBJ whole genome shotgun (WGS) entry which is preliminary data.</text>
</comment>
<dbReference type="Pfam" id="PF02417">
    <property type="entry name" value="Chromate_transp"/>
    <property type="match status" value="1"/>
</dbReference>
<dbReference type="EMBL" id="JAUSUR010000001">
    <property type="protein sequence ID" value="MDQ0359280.1"/>
    <property type="molecule type" value="Genomic_DNA"/>
</dbReference>
<keyword evidence="4 7" id="KW-0812">Transmembrane</keyword>
<keyword evidence="5 7" id="KW-1133">Transmembrane helix</keyword>
<evidence type="ECO:0000256" key="5">
    <source>
        <dbReference type="ARBA" id="ARBA00022989"/>
    </source>
</evidence>
<accession>A0ABU0DXK9</accession>
<evidence type="ECO:0000313" key="8">
    <source>
        <dbReference type="EMBL" id="MDQ0359280.1"/>
    </source>
</evidence>
<feature type="transmembrane region" description="Helical" evidence="7">
    <location>
        <begin position="74"/>
        <end position="95"/>
    </location>
</feature>
<evidence type="ECO:0000256" key="6">
    <source>
        <dbReference type="ARBA" id="ARBA00023136"/>
    </source>
</evidence>
<sequence>MILLDIFIAFFKIGILGFGGGYAMLTMILDESLKLGLTLHQFADLNALDMLIPGPVAINAATYVGYIVSGVAGATIATVAVCIPSFILVSLYHFVENKLKNNEKMQYFLMSVKSSAVGLIASAAFILALGVFFNISSLREIAELTFNSAAVFSIITFLVCAIAHIKFKINPIFLTVLAGVVGYAMYYVL</sequence>